<reference evidence="1" key="2">
    <citation type="submission" date="2023-04" db="EMBL/GenBank/DDBJ databases">
        <authorList>
            <person name="Bu L."/>
            <person name="Lu L."/>
            <person name="Laidemitt M.R."/>
            <person name="Zhang S.M."/>
            <person name="Mutuku M."/>
            <person name="Mkoji G."/>
            <person name="Steinauer M."/>
            <person name="Loker E.S."/>
        </authorList>
    </citation>
    <scope>NUCLEOTIDE SEQUENCE</scope>
    <source>
        <strain evidence="1">KasaAsao</strain>
        <tissue evidence="1">Whole Snail</tissue>
    </source>
</reference>
<reference evidence="1" key="1">
    <citation type="journal article" date="2023" name="PLoS Negl. Trop. Dis.">
        <title>A genome sequence for Biomphalaria pfeifferi, the major vector snail for the human-infecting parasite Schistosoma mansoni.</title>
        <authorList>
            <person name="Bu L."/>
            <person name="Lu L."/>
            <person name="Laidemitt M.R."/>
            <person name="Zhang S.M."/>
            <person name="Mutuku M."/>
            <person name="Mkoji G."/>
            <person name="Steinauer M."/>
            <person name="Loker E.S."/>
        </authorList>
    </citation>
    <scope>NUCLEOTIDE SEQUENCE</scope>
    <source>
        <strain evidence="1">KasaAsao</strain>
    </source>
</reference>
<evidence type="ECO:0000313" key="1">
    <source>
        <dbReference type="EMBL" id="KAK0064758.1"/>
    </source>
</evidence>
<comment type="caution">
    <text evidence="1">The sequence shown here is derived from an EMBL/GenBank/DDBJ whole genome shotgun (WGS) entry which is preliminary data.</text>
</comment>
<dbReference type="Proteomes" id="UP001233172">
    <property type="component" value="Unassembled WGS sequence"/>
</dbReference>
<protein>
    <submittedName>
        <fullName evidence="1">Protein sprouty 2-like X3</fullName>
    </submittedName>
</protein>
<gene>
    <name evidence="1" type="ORF">Bpfe_005847</name>
</gene>
<dbReference type="EMBL" id="JASAOG010000016">
    <property type="protein sequence ID" value="KAK0064758.1"/>
    <property type="molecule type" value="Genomic_DNA"/>
</dbReference>
<sequence>MITSLGHDMAYVQKNSKLNHIIVPLTIDKGEFDFTCLMMKSSMFILSFYPCYWINKVDSQLTMMIRRSSLLVE</sequence>
<keyword evidence="2" id="KW-1185">Reference proteome</keyword>
<accession>A0AAD8FI42</accession>
<proteinExistence type="predicted"/>
<evidence type="ECO:0000313" key="2">
    <source>
        <dbReference type="Proteomes" id="UP001233172"/>
    </source>
</evidence>
<dbReference type="AlphaFoldDB" id="A0AAD8FI42"/>
<organism evidence="1 2">
    <name type="scientific">Biomphalaria pfeifferi</name>
    <name type="common">Bloodfluke planorb</name>
    <name type="synonym">Freshwater snail</name>
    <dbReference type="NCBI Taxonomy" id="112525"/>
    <lineage>
        <taxon>Eukaryota</taxon>
        <taxon>Metazoa</taxon>
        <taxon>Spiralia</taxon>
        <taxon>Lophotrochozoa</taxon>
        <taxon>Mollusca</taxon>
        <taxon>Gastropoda</taxon>
        <taxon>Heterobranchia</taxon>
        <taxon>Euthyneura</taxon>
        <taxon>Panpulmonata</taxon>
        <taxon>Hygrophila</taxon>
        <taxon>Lymnaeoidea</taxon>
        <taxon>Planorbidae</taxon>
        <taxon>Biomphalaria</taxon>
    </lineage>
</organism>
<name>A0AAD8FI42_BIOPF</name>